<proteinExistence type="predicted"/>
<dbReference type="Proteomes" id="UP000805193">
    <property type="component" value="Unassembled WGS sequence"/>
</dbReference>
<protein>
    <submittedName>
        <fullName evidence="1">Uncharacterized protein</fullName>
    </submittedName>
</protein>
<evidence type="ECO:0000313" key="1">
    <source>
        <dbReference type="EMBL" id="KAG0414953.1"/>
    </source>
</evidence>
<dbReference type="EMBL" id="JABSTQ010011129">
    <property type="protein sequence ID" value="KAG0414953.1"/>
    <property type="molecule type" value="Genomic_DNA"/>
</dbReference>
<keyword evidence="2" id="KW-1185">Reference proteome</keyword>
<evidence type="ECO:0000313" key="2">
    <source>
        <dbReference type="Proteomes" id="UP000805193"/>
    </source>
</evidence>
<organism evidence="1 2">
    <name type="scientific">Ixodes persulcatus</name>
    <name type="common">Taiga tick</name>
    <dbReference type="NCBI Taxonomy" id="34615"/>
    <lineage>
        <taxon>Eukaryota</taxon>
        <taxon>Metazoa</taxon>
        <taxon>Ecdysozoa</taxon>
        <taxon>Arthropoda</taxon>
        <taxon>Chelicerata</taxon>
        <taxon>Arachnida</taxon>
        <taxon>Acari</taxon>
        <taxon>Parasitiformes</taxon>
        <taxon>Ixodida</taxon>
        <taxon>Ixodoidea</taxon>
        <taxon>Ixodidae</taxon>
        <taxon>Ixodinae</taxon>
        <taxon>Ixodes</taxon>
    </lineage>
</organism>
<name>A0AC60P754_IXOPE</name>
<accession>A0AC60P754</accession>
<comment type="caution">
    <text evidence="1">The sequence shown here is derived from an EMBL/GenBank/DDBJ whole genome shotgun (WGS) entry which is preliminary data.</text>
</comment>
<reference evidence="1 2" key="1">
    <citation type="journal article" date="2020" name="Cell">
        <title>Large-Scale Comparative Analyses of Tick Genomes Elucidate Their Genetic Diversity and Vector Capacities.</title>
        <authorList>
            <consortium name="Tick Genome and Microbiome Consortium (TIGMIC)"/>
            <person name="Jia N."/>
            <person name="Wang J."/>
            <person name="Shi W."/>
            <person name="Du L."/>
            <person name="Sun Y."/>
            <person name="Zhan W."/>
            <person name="Jiang J.F."/>
            <person name="Wang Q."/>
            <person name="Zhang B."/>
            <person name="Ji P."/>
            <person name="Bell-Sakyi L."/>
            <person name="Cui X.M."/>
            <person name="Yuan T.T."/>
            <person name="Jiang B.G."/>
            <person name="Yang W.F."/>
            <person name="Lam T.T."/>
            <person name="Chang Q.C."/>
            <person name="Ding S.J."/>
            <person name="Wang X.J."/>
            <person name="Zhu J.G."/>
            <person name="Ruan X.D."/>
            <person name="Zhao L."/>
            <person name="Wei J.T."/>
            <person name="Ye R.Z."/>
            <person name="Que T.C."/>
            <person name="Du C.H."/>
            <person name="Zhou Y.H."/>
            <person name="Cheng J.X."/>
            <person name="Dai P.F."/>
            <person name="Guo W.B."/>
            <person name="Han X.H."/>
            <person name="Huang E.J."/>
            <person name="Li L.F."/>
            <person name="Wei W."/>
            <person name="Gao Y.C."/>
            <person name="Liu J.Z."/>
            <person name="Shao H.Z."/>
            <person name="Wang X."/>
            <person name="Wang C.C."/>
            <person name="Yang T.C."/>
            <person name="Huo Q.B."/>
            <person name="Li W."/>
            <person name="Chen H.Y."/>
            <person name="Chen S.E."/>
            <person name="Zhou L.G."/>
            <person name="Ni X.B."/>
            <person name="Tian J.H."/>
            <person name="Sheng Y."/>
            <person name="Liu T."/>
            <person name="Pan Y.S."/>
            <person name="Xia L.Y."/>
            <person name="Li J."/>
            <person name="Zhao F."/>
            <person name="Cao W.C."/>
        </authorList>
    </citation>
    <scope>NUCLEOTIDE SEQUENCE [LARGE SCALE GENOMIC DNA]</scope>
    <source>
        <strain evidence="1">Iper-2018</strain>
    </source>
</reference>
<sequence>MFQKPTRVQKVLQAWWSGIAASHSKKSRTMNWPPINFRSFFVLIVASNILVVLRFGLFTKTAGSYLVVFPSEDLPSVNRLAPRINTSGCMMPQFDPFDPSVKKHFKKANGKACPGNPNFISTRSRRNRLVPGVLQSHWYCAVLTGYKPVPQFQTQVELPGSSKFQWLRRATLPEPLGSGMR</sequence>
<gene>
    <name evidence="1" type="ORF">HPB47_007881</name>
</gene>